<dbReference type="OrthoDB" id="3789648at2759"/>
<proteinExistence type="predicted"/>
<accession>A0A3M7LYZ2</accession>
<evidence type="ECO:0000313" key="3">
    <source>
        <dbReference type="Proteomes" id="UP000265663"/>
    </source>
</evidence>
<feature type="compositionally biased region" description="Polar residues" evidence="1">
    <location>
        <begin position="1"/>
        <end position="10"/>
    </location>
</feature>
<protein>
    <submittedName>
        <fullName evidence="2">D-lactate dehydrogenase</fullName>
    </submittedName>
</protein>
<dbReference type="Proteomes" id="UP000265663">
    <property type="component" value="Unassembled WGS sequence"/>
</dbReference>
<organism evidence="2 3">
    <name type="scientific">Pyrenophora seminiperda CCB06</name>
    <dbReference type="NCBI Taxonomy" id="1302712"/>
    <lineage>
        <taxon>Eukaryota</taxon>
        <taxon>Fungi</taxon>
        <taxon>Dikarya</taxon>
        <taxon>Ascomycota</taxon>
        <taxon>Pezizomycotina</taxon>
        <taxon>Dothideomycetes</taxon>
        <taxon>Pleosporomycetidae</taxon>
        <taxon>Pleosporales</taxon>
        <taxon>Pleosporineae</taxon>
        <taxon>Pleosporaceae</taxon>
        <taxon>Pyrenophora</taxon>
    </lineage>
</organism>
<reference evidence="2 3" key="1">
    <citation type="journal article" date="2014" name="PLoS ONE">
        <title>De novo Genome Assembly of the Fungal Plant Pathogen Pyrenophora semeniperda.</title>
        <authorList>
            <person name="Soliai M.M."/>
            <person name="Meyer S.E."/>
            <person name="Udall J.A."/>
            <person name="Elzinga D.E."/>
            <person name="Hermansen R.A."/>
            <person name="Bodily P.M."/>
            <person name="Hart A.A."/>
            <person name="Coleman C.E."/>
        </authorList>
    </citation>
    <scope>NUCLEOTIDE SEQUENCE [LARGE SCALE GENOMIC DNA]</scope>
    <source>
        <strain evidence="2 3">CCB06</strain>
        <tissue evidence="2">Mycelium</tissue>
    </source>
</reference>
<dbReference type="AlphaFoldDB" id="A0A3M7LYZ2"/>
<evidence type="ECO:0000256" key="1">
    <source>
        <dbReference type="SAM" id="MobiDB-lite"/>
    </source>
</evidence>
<keyword evidence="3" id="KW-1185">Reference proteome</keyword>
<evidence type="ECO:0000313" key="2">
    <source>
        <dbReference type="EMBL" id="RMZ67382.1"/>
    </source>
</evidence>
<gene>
    <name evidence="2" type="ORF">GMOD_00001297</name>
</gene>
<name>A0A3M7LYZ2_9PLEO</name>
<sequence>MSLITNQGTDNGFDETDVPSPQISKGPPRYPLVQGRLQGFKRVEPYMSCSSHQRSTMRSRCYIQLVLEPQRLHAIEEEGEDYLSPPSSADSLKFTMHCGVVKSLAMRRGNFLDDECEDGNGPEFSMTSFENQSTKTLIDRQYEDMFADAIWTVSPGLALTNPSHTSSSTPVSLSSLHYFPSLSVLEAFGIEIHNHLALIFDCMNNGRSHELPTLSNDLNWALNALASDYPTMTLLGTLGIVVEILVERMVASSVVA</sequence>
<feature type="region of interest" description="Disordered" evidence="1">
    <location>
        <begin position="1"/>
        <end position="30"/>
    </location>
</feature>
<dbReference type="EMBL" id="KE747810">
    <property type="protein sequence ID" value="RMZ67382.1"/>
    <property type="molecule type" value="Genomic_DNA"/>
</dbReference>